<dbReference type="Proteomes" id="UP000678393">
    <property type="component" value="Unassembled WGS sequence"/>
</dbReference>
<dbReference type="GO" id="GO:0032790">
    <property type="term" value="P:ribosome disassembly"/>
    <property type="evidence" value="ECO:0007669"/>
    <property type="project" value="TreeGrafter"/>
</dbReference>
<dbReference type="PANTHER" id="PTHR10938">
    <property type="entry name" value="TRANSLATION INITIATION FACTOR IF-3"/>
    <property type="match status" value="1"/>
</dbReference>
<evidence type="ECO:0000256" key="3">
    <source>
        <dbReference type="ARBA" id="ARBA00022917"/>
    </source>
</evidence>
<dbReference type="EMBL" id="CAJHNH020003469">
    <property type="protein sequence ID" value="CAG5129378.1"/>
    <property type="molecule type" value="Genomic_DNA"/>
</dbReference>
<accession>A0A8S3ZNH8</accession>
<name>A0A8S3ZNH8_9EUPU</name>
<dbReference type="InterPro" id="IPR001288">
    <property type="entry name" value="Translation_initiation_fac_3"/>
</dbReference>
<keyword evidence="2" id="KW-0396">Initiation factor</keyword>
<proteinExistence type="inferred from homology"/>
<keyword evidence="5" id="KW-1185">Reference proteome</keyword>
<dbReference type="GO" id="GO:0043022">
    <property type="term" value="F:ribosome binding"/>
    <property type="evidence" value="ECO:0007669"/>
    <property type="project" value="TreeGrafter"/>
</dbReference>
<comment type="caution">
    <text evidence="4">The sequence shown here is derived from an EMBL/GenBank/DDBJ whole genome shotgun (WGS) entry which is preliminary data.</text>
</comment>
<organism evidence="4 5">
    <name type="scientific">Candidula unifasciata</name>
    <dbReference type="NCBI Taxonomy" id="100452"/>
    <lineage>
        <taxon>Eukaryota</taxon>
        <taxon>Metazoa</taxon>
        <taxon>Spiralia</taxon>
        <taxon>Lophotrochozoa</taxon>
        <taxon>Mollusca</taxon>
        <taxon>Gastropoda</taxon>
        <taxon>Heterobranchia</taxon>
        <taxon>Euthyneura</taxon>
        <taxon>Panpulmonata</taxon>
        <taxon>Eupulmonata</taxon>
        <taxon>Stylommatophora</taxon>
        <taxon>Helicina</taxon>
        <taxon>Helicoidea</taxon>
        <taxon>Geomitridae</taxon>
        <taxon>Candidula</taxon>
    </lineage>
</organism>
<evidence type="ECO:0000313" key="5">
    <source>
        <dbReference type="Proteomes" id="UP000678393"/>
    </source>
</evidence>
<dbReference type="SUPFAM" id="SSF55200">
    <property type="entry name" value="Translation initiation factor IF3, C-terminal domain"/>
    <property type="match status" value="1"/>
</dbReference>
<reference evidence="4" key="1">
    <citation type="submission" date="2021-04" db="EMBL/GenBank/DDBJ databases">
        <authorList>
            <consortium name="Molecular Ecology Group"/>
        </authorList>
    </citation>
    <scope>NUCLEOTIDE SEQUENCE</scope>
</reference>
<keyword evidence="3" id="KW-0648">Protein biosynthesis</keyword>
<dbReference type="Gene3D" id="3.30.110.10">
    <property type="entry name" value="Translation initiation factor 3 (IF-3), C-terminal domain"/>
    <property type="match status" value="1"/>
</dbReference>
<sequence>MLPTHLLTPCSMVRHLSSAKCLAVKVVHLRSVSSFQVLSNKQADFLSPVPLMSTLSLHFRKPFSSGSEHFISKDNSKAAQNKPVAFTDSDQCLLFDAPGVLISQLTFAESKAMADQKKCRLVYTHRNKDGLLCFQLQALWSSKTLAASKITPATNAETSPSRNKLQKSAVKEFRIHSKVGDNDFSVKLNKMKSLLLKGKQLKVHVAASSEAKNGKTALVLIKRFTEELGDVCQIKQDFANDKETCLTLIPKETVNQSETVNQTET</sequence>
<gene>
    <name evidence="4" type="ORF">CUNI_LOCUS14936</name>
</gene>
<dbReference type="InterPro" id="IPR036788">
    <property type="entry name" value="T_IF-3_C_sf"/>
</dbReference>
<dbReference type="OrthoDB" id="10281409at2759"/>
<evidence type="ECO:0000313" key="4">
    <source>
        <dbReference type="EMBL" id="CAG5129378.1"/>
    </source>
</evidence>
<protein>
    <submittedName>
        <fullName evidence="4">Uncharacterized protein</fullName>
    </submittedName>
</protein>
<dbReference type="GO" id="GO:0003743">
    <property type="term" value="F:translation initiation factor activity"/>
    <property type="evidence" value="ECO:0007669"/>
    <property type="project" value="UniProtKB-KW"/>
</dbReference>
<evidence type="ECO:0000256" key="1">
    <source>
        <dbReference type="ARBA" id="ARBA00005439"/>
    </source>
</evidence>
<comment type="similarity">
    <text evidence="1">Belongs to the IF-3 family.</text>
</comment>
<dbReference type="PANTHER" id="PTHR10938:SF0">
    <property type="entry name" value="TRANSLATION INITIATION FACTOR IF-3, MITOCHONDRIAL"/>
    <property type="match status" value="1"/>
</dbReference>
<dbReference type="AlphaFoldDB" id="A0A8S3ZNH8"/>
<evidence type="ECO:0000256" key="2">
    <source>
        <dbReference type="ARBA" id="ARBA00022540"/>
    </source>
</evidence>